<dbReference type="GO" id="GO:0004806">
    <property type="term" value="F:triacylglycerol lipase activity"/>
    <property type="evidence" value="ECO:0007669"/>
    <property type="project" value="TreeGrafter"/>
</dbReference>
<evidence type="ECO:0000313" key="4">
    <source>
        <dbReference type="Proteomes" id="UP001295740"/>
    </source>
</evidence>
<dbReference type="SUPFAM" id="SSF53474">
    <property type="entry name" value="alpha/beta-Hydrolases"/>
    <property type="match status" value="1"/>
</dbReference>
<proteinExistence type="predicted"/>
<accession>A0AAI8V9N9</accession>
<evidence type="ECO:0000259" key="2">
    <source>
        <dbReference type="Pfam" id="PF00561"/>
    </source>
</evidence>
<feature type="compositionally biased region" description="Basic and acidic residues" evidence="1">
    <location>
        <begin position="81"/>
        <end position="92"/>
    </location>
</feature>
<dbReference type="GO" id="GO:0046503">
    <property type="term" value="P:glycerolipid catabolic process"/>
    <property type="evidence" value="ECO:0007669"/>
    <property type="project" value="TreeGrafter"/>
</dbReference>
<evidence type="ECO:0000256" key="1">
    <source>
        <dbReference type="SAM" id="MobiDB-lite"/>
    </source>
</evidence>
<reference evidence="3" key="1">
    <citation type="submission" date="2023-10" db="EMBL/GenBank/DDBJ databases">
        <authorList>
            <person name="Hackl T."/>
        </authorList>
    </citation>
    <scope>NUCLEOTIDE SEQUENCE</scope>
</reference>
<dbReference type="Gene3D" id="3.40.50.1820">
    <property type="entry name" value="alpha/beta hydrolase"/>
    <property type="match status" value="1"/>
</dbReference>
<comment type="caution">
    <text evidence="3">The sequence shown here is derived from an EMBL/GenBank/DDBJ whole genome shotgun (WGS) entry which is preliminary data.</text>
</comment>
<organism evidence="3 4">
    <name type="scientific">Anthostomella pinea</name>
    <dbReference type="NCBI Taxonomy" id="933095"/>
    <lineage>
        <taxon>Eukaryota</taxon>
        <taxon>Fungi</taxon>
        <taxon>Dikarya</taxon>
        <taxon>Ascomycota</taxon>
        <taxon>Pezizomycotina</taxon>
        <taxon>Sordariomycetes</taxon>
        <taxon>Xylariomycetidae</taxon>
        <taxon>Xylariales</taxon>
        <taxon>Xylariaceae</taxon>
        <taxon>Anthostomella</taxon>
    </lineage>
</organism>
<dbReference type="EMBL" id="CAUWAG010000003">
    <property type="protein sequence ID" value="CAJ2500592.1"/>
    <property type="molecule type" value="Genomic_DNA"/>
</dbReference>
<evidence type="ECO:0000313" key="3">
    <source>
        <dbReference type="EMBL" id="CAJ2500592.1"/>
    </source>
</evidence>
<gene>
    <name evidence="3" type="ORF">KHLLAP_LOCUS1060</name>
</gene>
<dbReference type="Pfam" id="PF00561">
    <property type="entry name" value="Abhydrolase_1"/>
    <property type="match status" value="1"/>
</dbReference>
<dbReference type="PANTHER" id="PTHR43433:SF5">
    <property type="entry name" value="AB HYDROLASE-1 DOMAIN-CONTAINING PROTEIN"/>
    <property type="match status" value="1"/>
</dbReference>
<keyword evidence="4" id="KW-1185">Reference proteome</keyword>
<dbReference type="Proteomes" id="UP001295740">
    <property type="component" value="Unassembled WGS sequence"/>
</dbReference>
<feature type="region of interest" description="Disordered" evidence="1">
    <location>
        <begin position="81"/>
        <end position="102"/>
    </location>
</feature>
<protein>
    <submittedName>
        <fullName evidence="3">Uu.00g034450.m01.CDS01</fullName>
    </submittedName>
</protein>
<dbReference type="InterPro" id="IPR050471">
    <property type="entry name" value="AB_hydrolase"/>
</dbReference>
<dbReference type="InterPro" id="IPR000073">
    <property type="entry name" value="AB_hydrolase_1"/>
</dbReference>
<dbReference type="AlphaFoldDB" id="A0AAI8V9N9"/>
<dbReference type="InterPro" id="IPR029058">
    <property type="entry name" value="AB_hydrolase_fold"/>
</dbReference>
<dbReference type="PANTHER" id="PTHR43433">
    <property type="entry name" value="HYDROLASE, ALPHA/BETA FOLD FAMILY PROTEIN"/>
    <property type="match status" value="1"/>
</dbReference>
<feature type="domain" description="AB hydrolase-1" evidence="2">
    <location>
        <begin position="2"/>
        <end position="164"/>
    </location>
</feature>
<name>A0AAI8V9N9_9PEZI</name>
<sequence>MGISFGGPLAWVTASRLPKIVKSLALIITSPVGARPNPADKLPPAHPEGGLVLREAFKLPDDKEDDDAWIKSAAAHGAGKGRIEAESDTTYRREKKSGTMWTRGNHGDAACVRWPRETLKRVECPTVVIHAAKDQVFPLEYAKALRDDVGDATLVVVENCGHELPHRARGTIVDAILANVKKGEQASDVAKRDELVLPSRL</sequence>